<dbReference type="InterPro" id="IPR005162">
    <property type="entry name" value="Retrotrans_gag_dom"/>
</dbReference>
<organism evidence="3 4">
    <name type="scientific">Botryosphaeria dothidea</name>
    <dbReference type="NCBI Taxonomy" id="55169"/>
    <lineage>
        <taxon>Eukaryota</taxon>
        <taxon>Fungi</taxon>
        <taxon>Dikarya</taxon>
        <taxon>Ascomycota</taxon>
        <taxon>Pezizomycotina</taxon>
        <taxon>Dothideomycetes</taxon>
        <taxon>Dothideomycetes incertae sedis</taxon>
        <taxon>Botryosphaeriales</taxon>
        <taxon>Botryosphaeriaceae</taxon>
        <taxon>Botryosphaeria</taxon>
    </lineage>
</organism>
<reference evidence="3" key="1">
    <citation type="submission" date="2020-04" db="EMBL/GenBank/DDBJ databases">
        <title>Genome Assembly and Annotation of Botryosphaeria dothidea sdau 11-99, a Latent Pathogen of Apple Fruit Ring Rot in China.</title>
        <authorList>
            <person name="Yu C."/>
            <person name="Diao Y."/>
            <person name="Lu Q."/>
            <person name="Zhao J."/>
            <person name="Cui S."/>
            <person name="Peng C."/>
            <person name="He B."/>
            <person name="Liu H."/>
        </authorList>
    </citation>
    <scope>NUCLEOTIDE SEQUENCE [LARGE SCALE GENOMIC DNA]</scope>
    <source>
        <strain evidence="3">Sdau11-99</strain>
    </source>
</reference>
<evidence type="ECO:0000259" key="2">
    <source>
        <dbReference type="Pfam" id="PF03732"/>
    </source>
</evidence>
<dbReference type="Pfam" id="PF03732">
    <property type="entry name" value="Retrotrans_gag"/>
    <property type="match status" value="1"/>
</dbReference>
<evidence type="ECO:0000313" key="4">
    <source>
        <dbReference type="Proteomes" id="UP000572817"/>
    </source>
</evidence>
<dbReference type="AlphaFoldDB" id="A0A8H4J0C5"/>
<evidence type="ECO:0000313" key="3">
    <source>
        <dbReference type="EMBL" id="KAF4310710.1"/>
    </source>
</evidence>
<protein>
    <recommendedName>
        <fullName evidence="2">Retrotransposon gag domain-containing protein</fullName>
    </recommendedName>
</protein>
<proteinExistence type="predicted"/>
<dbReference type="OrthoDB" id="3495704at2759"/>
<gene>
    <name evidence="3" type="ORF">GTA08_BOTSDO13631</name>
</gene>
<keyword evidence="1" id="KW-0175">Coiled coil</keyword>
<feature type="domain" description="Retrotransposon gag" evidence="2">
    <location>
        <begin position="52"/>
        <end position="114"/>
    </location>
</feature>
<evidence type="ECO:0000256" key="1">
    <source>
        <dbReference type="SAM" id="Coils"/>
    </source>
</evidence>
<dbReference type="Proteomes" id="UP000572817">
    <property type="component" value="Unassembled WGS sequence"/>
</dbReference>
<keyword evidence="4" id="KW-1185">Reference proteome</keyword>
<name>A0A8H4J0C5_9PEZI</name>
<sequence length="114" mass="13522">MSPQEHGQELQAQENQETKRLLLQMMARMDTLTQEVIQLKEEKEELLKCLLDQLRLSFGDPYMHEKAQRKLHKLRQTNKPFMEYFTEFRKLVLEAGGTNWPDEILKAYLEAGLN</sequence>
<accession>A0A8H4J0C5</accession>
<feature type="coiled-coil region" evidence="1">
    <location>
        <begin position="15"/>
        <end position="49"/>
    </location>
</feature>
<dbReference type="EMBL" id="WWBZ02000013">
    <property type="protein sequence ID" value="KAF4310710.1"/>
    <property type="molecule type" value="Genomic_DNA"/>
</dbReference>
<comment type="caution">
    <text evidence="3">The sequence shown here is derived from an EMBL/GenBank/DDBJ whole genome shotgun (WGS) entry which is preliminary data.</text>
</comment>